<dbReference type="KEGG" id="halx:M0R89_07400"/>
<accession>A0A8U0HZB5</accession>
<dbReference type="AlphaFoldDB" id="A0A8U0HZB5"/>
<proteinExistence type="predicted"/>
<reference evidence="2 3" key="1">
    <citation type="submission" date="2022-04" db="EMBL/GenBank/DDBJ databases">
        <title>Diverse halophilic archaea isolated from saline environments.</title>
        <authorList>
            <person name="Cui H.-L."/>
        </authorList>
    </citation>
    <scope>NUCLEOTIDE SEQUENCE [LARGE SCALE GENOMIC DNA]</scope>
    <source>
        <strain evidence="2 3">XZYJT49</strain>
    </source>
</reference>
<feature type="region of interest" description="Disordered" evidence="1">
    <location>
        <begin position="158"/>
        <end position="204"/>
    </location>
</feature>
<protein>
    <submittedName>
        <fullName evidence="2">Uncharacterized protein</fullName>
    </submittedName>
</protein>
<sequence length="204" mass="23032">MSALAEPLWPDESANLSAYWPEKGPAFADFDERLGTLTVVFEQFVPDDHWPHQDDDEPRPRAVYLRDTEQYRNSEVWTEPPIRRALVEDLLQVARYVQHETTLDVLAVRTRPLAMGHVGVTVSWASDRGYQYGQHGSATDGTVFEGFVFGTPRHWTDDESRRPILTSDRNPLNGSVEWRPFEESDRPDASAQTGLSAFAGGDSV</sequence>
<organism evidence="2 3">
    <name type="scientific">Halorussus limi</name>
    <dbReference type="NCBI Taxonomy" id="2938695"/>
    <lineage>
        <taxon>Archaea</taxon>
        <taxon>Methanobacteriati</taxon>
        <taxon>Methanobacteriota</taxon>
        <taxon>Stenosarchaea group</taxon>
        <taxon>Halobacteria</taxon>
        <taxon>Halobacteriales</taxon>
        <taxon>Haladaptataceae</taxon>
        <taxon>Halorussus</taxon>
    </lineage>
</organism>
<dbReference type="Proteomes" id="UP000830729">
    <property type="component" value="Chromosome"/>
</dbReference>
<gene>
    <name evidence="2" type="ORF">M0R89_07400</name>
</gene>
<feature type="compositionally biased region" description="Basic and acidic residues" evidence="1">
    <location>
        <begin position="179"/>
        <end position="188"/>
    </location>
</feature>
<dbReference type="EMBL" id="CP096659">
    <property type="protein sequence ID" value="UPV75874.1"/>
    <property type="molecule type" value="Genomic_DNA"/>
</dbReference>
<name>A0A8U0HZB5_9EURY</name>
<keyword evidence="3" id="KW-1185">Reference proteome</keyword>
<dbReference type="RefSeq" id="WP_248651911.1">
    <property type="nucleotide sequence ID" value="NZ_CP096659.1"/>
</dbReference>
<dbReference type="GeneID" id="72185013"/>
<evidence type="ECO:0000256" key="1">
    <source>
        <dbReference type="SAM" id="MobiDB-lite"/>
    </source>
</evidence>
<evidence type="ECO:0000313" key="2">
    <source>
        <dbReference type="EMBL" id="UPV75874.1"/>
    </source>
</evidence>
<evidence type="ECO:0000313" key="3">
    <source>
        <dbReference type="Proteomes" id="UP000830729"/>
    </source>
</evidence>